<reference evidence="2" key="1">
    <citation type="submission" date="2021-05" db="EMBL/GenBank/DDBJ databases">
        <authorList>
            <person name="Arsene-Ploetze F."/>
        </authorList>
    </citation>
    <scope>NUCLEOTIDE SEQUENCE</scope>
    <source>
        <strain evidence="2">DSM 42138</strain>
    </source>
</reference>
<protein>
    <submittedName>
        <fullName evidence="2">Exonuclease SbcC</fullName>
    </submittedName>
</protein>
<evidence type="ECO:0000313" key="2">
    <source>
        <dbReference type="EMBL" id="CAG6392813.1"/>
    </source>
</evidence>
<proteinExistence type="predicted"/>
<keyword evidence="2" id="KW-0378">Hydrolase</keyword>
<feature type="compositionally biased region" description="Basic residues" evidence="1">
    <location>
        <begin position="8"/>
        <end position="25"/>
    </location>
</feature>
<accession>A0A9W4DRS4</accession>
<evidence type="ECO:0000256" key="1">
    <source>
        <dbReference type="SAM" id="MobiDB-lite"/>
    </source>
</evidence>
<feature type="compositionally biased region" description="Basic residues" evidence="1">
    <location>
        <begin position="109"/>
        <end position="121"/>
    </location>
</feature>
<organism evidence="2 3">
    <name type="scientific">Actinacidiphila cocklensis</name>
    <dbReference type="NCBI Taxonomy" id="887465"/>
    <lineage>
        <taxon>Bacteria</taxon>
        <taxon>Bacillati</taxon>
        <taxon>Actinomycetota</taxon>
        <taxon>Actinomycetes</taxon>
        <taxon>Kitasatosporales</taxon>
        <taxon>Streptomycetaceae</taxon>
        <taxon>Actinacidiphila</taxon>
    </lineage>
</organism>
<comment type="caution">
    <text evidence="2">The sequence shown here is derived from an EMBL/GenBank/DDBJ whole genome shotgun (WGS) entry which is preliminary data.</text>
</comment>
<dbReference type="AlphaFoldDB" id="A0A9W4DRS4"/>
<dbReference type="GO" id="GO:0004527">
    <property type="term" value="F:exonuclease activity"/>
    <property type="evidence" value="ECO:0007669"/>
    <property type="project" value="UniProtKB-KW"/>
</dbReference>
<keyword evidence="3" id="KW-1185">Reference proteome</keyword>
<feature type="compositionally biased region" description="Basic and acidic residues" evidence="1">
    <location>
        <begin position="54"/>
        <end position="72"/>
    </location>
</feature>
<keyword evidence="2" id="KW-0540">Nuclease</keyword>
<evidence type="ECO:0000313" key="3">
    <source>
        <dbReference type="Proteomes" id="UP001152519"/>
    </source>
</evidence>
<gene>
    <name evidence="2" type="ORF">SCOCK_180190</name>
</gene>
<name>A0A9W4DRS4_9ACTN</name>
<feature type="compositionally biased region" description="Basic residues" evidence="1">
    <location>
        <begin position="36"/>
        <end position="45"/>
    </location>
</feature>
<dbReference type="EMBL" id="CAJSLV010000046">
    <property type="protein sequence ID" value="CAG6392813.1"/>
    <property type="molecule type" value="Genomic_DNA"/>
</dbReference>
<dbReference type="Proteomes" id="UP001152519">
    <property type="component" value="Unassembled WGS sequence"/>
</dbReference>
<feature type="region of interest" description="Disordered" evidence="1">
    <location>
        <begin position="1"/>
        <end position="121"/>
    </location>
</feature>
<sequence length="121" mass="13690">MEVPGHRPGLRLRSAGHRAGLRRQRLSSTRQGGKDHHGRHARQGRQRLPLQGRAESHQGADRPGLEGTLDHRGRLRPGRQRAAVRERPGAGGRVLRLLQQPHESGGVGRAHRRRPDRRQRR</sequence>
<keyword evidence="2" id="KW-0269">Exonuclease</keyword>